<dbReference type="Proteomes" id="UP001148662">
    <property type="component" value="Unassembled WGS sequence"/>
</dbReference>
<reference evidence="1" key="1">
    <citation type="submission" date="2022-07" db="EMBL/GenBank/DDBJ databases">
        <title>Genome Sequence of Phlebia brevispora.</title>
        <authorList>
            <person name="Buettner E."/>
        </authorList>
    </citation>
    <scope>NUCLEOTIDE SEQUENCE</scope>
    <source>
        <strain evidence="1">MPL23</strain>
    </source>
</reference>
<accession>A0ACC1T655</accession>
<evidence type="ECO:0000313" key="1">
    <source>
        <dbReference type="EMBL" id="KAJ3553586.1"/>
    </source>
</evidence>
<gene>
    <name evidence="1" type="ORF">NM688_g3526</name>
</gene>
<comment type="caution">
    <text evidence="1">The sequence shown here is derived from an EMBL/GenBank/DDBJ whole genome shotgun (WGS) entry which is preliminary data.</text>
</comment>
<protein>
    <submittedName>
        <fullName evidence="1">Uncharacterized protein</fullName>
    </submittedName>
</protein>
<evidence type="ECO:0000313" key="2">
    <source>
        <dbReference type="Proteomes" id="UP001148662"/>
    </source>
</evidence>
<sequence>MCHDREAGRVASTASSWLLVFVPTMLHLWVLRLVLLLPGLDDTLALHIRRYLDGQATKVVCGPAEDRVAIGTSTIADGHGSRPCSTPSTVLPARVNELQQTHSGIDTSSSSATGTRRKGKVNPASDFPQVFFPPAPRRVLDEVRAKSNTPKSSRGMVTGDGLVKSTLAWDYSESFHRRNIDIPLKDLDIARPAQRQDRQTAVDQANCSSNLFATGPLAGTYFVGPPSPSPDNTPDISSVSTDDGFPSSPTSGRDETDGNWEGSYTQMQFKFPSSTGYPGLDHSQYYGSGDELSDDDDSPCYVVAELIRCQQELDAVRRWQRPLSSPEPHSSHEASPPPGLEYFLGTASWSDESTFPSPVATDLPLQPPLPGDGTSLLSFVCNRAHLAACAGVPTATDESDVESGWDISAPVILNPSGSGPVPYQLQGSDSSAGSSVSGGSTSDNSTSGASDEVESYLLSGSVTDDTSPVEGSVEERNQWKWPTEFGAPVYQELDCFGQRSSSVRLLGFGAYGCVFLSQCDGHDVAIKVIRKPHTYDLTPGQNGGRGREYLLKELALWKKITESGRPFLVHLLCAWDDGDSVYFSMRPHNQTLETRLTQGPPLEAEEVRIYAAELVSGVSSLHAMGIMHRDIKPANILINSEGHLALADFGLSHNPDLPRKVLDFYRGHAWTQSGTPGYWAPEVRVWWGRPCHPEKLDRWTAEALKQHPYLRSRVNFGALERGLYPSIYRPPFAFPASTMEILVPDVPVTDAQKGMYEALVKIDRDEQLYEYSSPGYLRHFILNGWSTPTLKL</sequence>
<name>A0ACC1T655_9APHY</name>
<keyword evidence="2" id="KW-1185">Reference proteome</keyword>
<dbReference type="EMBL" id="JANHOG010000521">
    <property type="protein sequence ID" value="KAJ3553586.1"/>
    <property type="molecule type" value="Genomic_DNA"/>
</dbReference>
<proteinExistence type="predicted"/>
<organism evidence="1 2">
    <name type="scientific">Phlebia brevispora</name>
    <dbReference type="NCBI Taxonomy" id="194682"/>
    <lineage>
        <taxon>Eukaryota</taxon>
        <taxon>Fungi</taxon>
        <taxon>Dikarya</taxon>
        <taxon>Basidiomycota</taxon>
        <taxon>Agaricomycotina</taxon>
        <taxon>Agaricomycetes</taxon>
        <taxon>Polyporales</taxon>
        <taxon>Meruliaceae</taxon>
        <taxon>Phlebia</taxon>
    </lineage>
</organism>